<dbReference type="NCBIfam" id="TIGR02318">
    <property type="entry name" value="phosphono_phnM"/>
    <property type="match status" value="1"/>
</dbReference>
<dbReference type="InterPro" id="IPR012696">
    <property type="entry name" value="PhnM"/>
</dbReference>
<dbReference type="NCBIfam" id="NF011981">
    <property type="entry name" value="PRK15446.1-2"/>
    <property type="match status" value="1"/>
</dbReference>
<dbReference type="NCBIfam" id="NF011984">
    <property type="entry name" value="PRK15446.1-5"/>
    <property type="match status" value="1"/>
</dbReference>
<dbReference type="PIRSF" id="PIRSF038971">
    <property type="entry name" value="PhnM"/>
    <property type="match status" value="1"/>
</dbReference>
<keyword evidence="3" id="KW-1185">Reference proteome</keyword>
<dbReference type="EMBL" id="BSNI01000002">
    <property type="protein sequence ID" value="GLQ17327.1"/>
    <property type="molecule type" value="Genomic_DNA"/>
</dbReference>
<feature type="domain" description="Amidohydrolase 3" evidence="1">
    <location>
        <begin position="158"/>
        <end position="357"/>
    </location>
</feature>
<proteinExistence type="predicted"/>
<dbReference type="InterPro" id="IPR013108">
    <property type="entry name" value="Amidohydro_3"/>
</dbReference>
<evidence type="ECO:0000259" key="1">
    <source>
        <dbReference type="Pfam" id="PF07969"/>
    </source>
</evidence>
<gene>
    <name evidence="2" type="ORF">GCM10007879_15760</name>
</gene>
<protein>
    <submittedName>
        <fullName evidence="2">Phosphonate metabolism protein PhnM</fullName>
    </submittedName>
</protein>
<dbReference type="NCBIfam" id="NF011987">
    <property type="entry name" value="PRK15446.2-3"/>
    <property type="match status" value="1"/>
</dbReference>
<dbReference type="InterPro" id="IPR011059">
    <property type="entry name" value="Metal-dep_hydrolase_composite"/>
</dbReference>
<dbReference type="NCBIfam" id="NF011983">
    <property type="entry name" value="PRK15446.1-4"/>
    <property type="match status" value="1"/>
</dbReference>
<dbReference type="Pfam" id="PF07969">
    <property type="entry name" value="Amidohydro_3"/>
    <property type="match status" value="1"/>
</dbReference>
<dbReference type="InterPro" id="IPR051781">
    <property type="entry name" value="Metallo-dep_Hydrolase"/>
</dbReference>
<dbReference type="RefSeq" id="WP_284363380.1">
    <property type="nucleotide sequence ID" value="NZ_BSNI01000002.1"/>
</dbReference>
<comment type="caution">
    <text evidence="2">The sequence shown here is derived from an EMBL/GenBank/DDBJ whole genome shotgun (WGS) entry which is preliminary data.</text>
</comment>
<accession>A0ABQ5URN7</accession>
<sequence length="380" mass="41398">MSKLSAIKNAKVVLGDEIIIGSIGVSDGEIISVDQSSGTTGLDFQGDYLLPGLIELHTDQLENHYRPRPGIFWNPMAALQAHDAQVAASGITTVYDAVRLGSDADTKNMGEHVDVLVGAIEQANREQRLRAEHLVHLRCELSSHDTLDQFDQYCEREIVKLASLMDHTPGQRQFVKMEQYYAYYQGRTGRSDAEMERFIADRKADQAKYSDRNRRAIVARSREAGLALASHDDATIAHVDEALEDGVAISEFPTTLDAALAARNAELAILMGAPNVVRGKSHSGNISATDLAEQGLLDILSSDYVPFSLLQAAFSLTKNSDQISLPQSVALVTKNPAKAAGLEDRGEIAQGKRADLVRVTLPEDGVPIVRAVWRDGLRIA</sequence>
<dbReference type="SUPFAM" id="SSF51556">
    <property type="entry name" value="Metallo-dependent hydrolases"/>
    <property type="match status" value="1"/>
</dbReference>
<dbReference type="Gene3D" id="3.20.20.140">
    <property type="entry name" value="Metal-dependent hydrolases"/>
    <property type="match status" value="2"/>
</dbReference>
<dbReference type="NCBIfam" id="NF011990">
    <property type="entry name" value="PRK15446.2-6"/>
    <property type="match status" value="1"/>
</dbReference>
<evidence type="ECO:0000313" key="3">
    <source>
        <dbReference type="Proteomes" id="UP001161405"/>
    </source>
</evidence>
<dbReference type="Proteomes" id="UP001161405">
    <property type="component" value="Unassembled WGS sequence"/>
</dbReference>
<dbReference type="Gene3D" id="2.30.40.10">
    <property type="entry name" value="Urease, subunit C, domain 1"/>
    <property type="match status" value="1"/>
</dbReference>
<dbReference type="CDD" id="cd01306">
    <property type="entry name" value="PhnM"/>
    <property type="match status" value="1"/>
</dbReference>
<reference evidence="2" key="2">
    <citation type="submission" date="2023-01" db="EMBL/GenBank/DDBJ databases">
        <title>Draft genome sequence of Maritalea porphyrae strain NBRC 107169.</title>
        <authorList>
            <person name="Sun Q."/>
            <person name="Mori K."/>
        </authorList>
    </citation>
    <scope>NUCLEOTIDE SEQUENCE</scope>
    <source>
        <strain evidence="2">NBRC 107169</strain>
    </source>
</reference>
<dbReference type="SUPFAM" id="SSF51338">
    <property type="entry name" value="Composite domain of metallo-dependent hydrolases"/>
    <property type="match status" value="1"/>
</dbReference>
<name>A0ABQ5URN7_9HYPH</name>
<reference evidence="2" key="1">
    <citation type="journal article" date="2014" name="Int. J. Syst. Evol. Microbiol.">
        <title>Complete genome of a new Firmicutes species belonging to the dominant human colonic microbiota ('Ruminococcus bicirculans') reveals two chromosomes and a selective capacity to utilize plant glucans.</title>
        <authorList>
            <consortium name="NISC Comparative Sequencing Program"/>
            <person name="Wegmann U."/>
            <person name="Louis P."/>
            <person name="Goesmann A."/>
            <person name="Henrissat B."/>
            <person name="Duncan S.H."/>
            <person name="Flint H.J."/>
        </authorList>
    </citation>
    <scope>NUCLEOTIDE SEQUENCE</scope>
    <source>
        <strain evidence="2">NBRC 107169</strain>
    </source>
</reference>
<dbReference type="InterPro" id="IPR032466">
    <property type="entry name" value="Metal_Hydrolase"/>
</dbReference>
<evidence type="ECO:0000313" key="2">
    <source>
        <dbReference type="EMBL" id="GLQ17327.1"/>
    </source>
</evidence>
<dbReference type="PANTHER" id="PTHR43135:SF3">
    <property type="entry name" value="ALPHA-D-RIBOSE 1-METHYLPHOSPHONATE 5-TRIPHOSPHATE DIPHOSPHATASE"/>
    <property type="match status" value="1"/>
</dbReference>
<organism evidence="2 3">
    <name type="scientific">Maritalea porphyrae</name>
    <dbReference type="NCBI Taxonomy" id="880732"/>
    <lineage>
        <taxon>Bacteria</taxon>
        <taxon>Pseudomonadati</taxon>
        <taxon>Pseudomonadota</taxon>
        <taxon>Alphaproteobacteria</taxon>
        <taxon>Hyphomicrobiales</taxon>
        <taxon>Devosiaceae</taxon>
        <taxon>Maritalea</taxon>
    </lineage>
</organism>
<dbReference type="PANTHER" id="PTHR43135">
    <property type="entry name" value="ALPHA-D-RIBOSE 1-METHYLPHOSPHONATE 5-TRIPHOSPHATE DIPHOSPHATASE"/>
    <property type="match status" value="1"/>
</dbReference>